<dbReference type="Proteomes" id="UP001055156">
    <property type="component" value="Unassembled WGS sequence"/>
</dbReference>
<dbReference type="RefSeq" id="WP_238312566.1">
    <property type="nucleotide sequence ID" value="NZ_BPQV01000011.1"/>
</dbReference>
<evidence type="ECO:0000256" key="1">
    <source>
        <dbReference type="SAM" id="MobiDB-lite"/>
    </source>
</evidence>
<evidence type="ECO:0008006" key="4">
    <source>
        <dbReference type="Google" id="ProtNLM"/>
    </source>
</evidence>
<gene>
    <name evidence="2" type="ORF">LKMONMHP_3492</name>
</gene>
<evidence type="ECO:0000313" key="2">
    <source>
        <dbReference type="EMBL" id="GJE28619.1"/>
    </source>
</evidence>
<feature type="compositionally biased region" description="Basic and acidic residues" evidence="1">
    <location>
        <begin position="314"/>
        <end position="328"/>
    </location>
</feature>
<organism evidence="2 3">
    <name type="scientific">Methylobacterium organophilum</name>
    <dbReference type="NCBI Taxonomy" id="410"/>
    <lineage>
        <taxon>Bacteria</taxon>
        <taxon>Pseudomonadati</taxon>
        <taxon>Pseudomonadota</taxon>
        <taxon>Alphaproteobacteria</taxon>
        <taxon>Hyphomicrobiales</taxon>
        <taxon>Methylobacteriaceae</taxon>
        <taxon>Methylobacterium</taxon>
    </lineage>
</organism>
<sequence>MPLREDAAPDLSGLIELSRDPALDLKPVVLRVQTDLFVAAPHRDRVTLQSFSALATGLIPIVDEETALIVAHKLRACPDTPETVLEALAARGGAIRDAVRAPAPGAQPAAPAAKAGGNAAPAADVAADLALLEDPGRLLRGTSLNRMIARARRDGALARRLLARAELPPAELAPLFLHADPSMRAAMRDAVAMTAGLRPAPAAPRDLGPRLTAASEEKDVATFVATLAESLGIQKTFLAAAPDAQGRYDLLTLCLRAAGLTEEEAVFVFLTLNEAVAQSVERVFALTELFRSTSRAAARDLVSAILDQPLPERTGGEHVPYHGPESAKSRGAAPAAERAPVRTTLPSRPRRTV</sequence>
<protein>
    <recommendedName>
        <fullName evidence="4">DUF2336 domain-containing protein</fullName>
    </recommendedName>
</protein>
<dbReference type="EMBL" id="BPQV01000011">
    <property type="protein sequence ID" value="GJE28619.1"/>
    <property type="molecule type" value="Genomic_DNA"/>
</dbReference>
<name>A0ABQ4TC52_METOR</name>
<comment type="caution">
    <text evidence="2">The sequence shown here is derived from an EMBL/GenBank/DDBJ whole genome shotgun (WGS) entry which is preliminary data.</text>
</comment>
<feature type="region of interest" description="Disordered" evidence="1">
    <location>
        <begin position="309"/>
        <end position="353"/>
    </location>
</feature>
<reference evidence="2" key="1">
    <citation type="journal article" date="2021" name="Front. Microbiol.">
        <title>Comprehensive Comparative Genomics and Phenotyping of Methylobacterium Species.</title>
        <authorList>
            <person name="Alessa O."/>
            <person name="Ogura Y."/>
            <person name="Fujitani Y."/>
            <person name="Takami H."/>
            <person name="Hayashi T."/>
            <person name="Sahin N."/>
            <person name="Tani A."/>
        </authorList>
    </citation>
    <scope>NUCLEOTIDE SEQUENCE</scope>
    <source>
        <strain evidence="2">NBRC 15689</strain>
    </source>
</reference>
<keyword evidence="3" id="KW-1185">Reference proteome</keyword>
<proteinExistence type="predicted"/>
<accession>A0ABQ4TC52</accession>
<evidence type="ECO:0000313" key="3">
    <source>
        <dbReference type="Proteomes" id="UP001055156"/>
    </source>
</evidence>
<reference evidence="2" key="2">
    <citation type="submission" date="2021-08" db="EMBL/GenBank/DDBJ databases">
        <authorList>
            <person name="Tani A."/>
            <person name="Ola A."/>
            <person name="Ogura Y."/>
            <person name="Katsura K."/>
            <person name="Hayashi T."/>
        </authorList>
    </citation>
    <scope>NUCLEOTIDE SEQUENCE</scope>
    <source>
        <strain evidence="2">NBRC 15689</strain>
    </source>
</reference>